<dbReference type="OrthoDB" id="2032040at2"/>
<proteinExistence type="predicted"/>
<gene>
    <name evidence="1" type="ORF">FXF36_00960</name>
</gene>
<dbReference type="Pfam" id="PF19498">
    <property type="entry name" value="DUF6033"/>
    <property type="match status" value="1"/>
</dbReference>
<evidence type="ECO:0000313" key="2">
    <source>
        <dbReference type="Proteomes" id="UP000327030"/>
    </source>
</evidence>
<evidence type="ECO:0000313" key="1">
    <source>
        <dbReference type="EMBL" id="QFJ53539.1"/>
    </source>
</evidence>
<dbReference type="KEGG" id="pxv:FXF36_00960"/>
<dbReference type="AlphaFoldDB" id="A0A5P6VPD2"/>
<dbReference type="InterPro" id="IPR046097">
    <property type="entry name" value="DUF6033"/>
</dbReference>
<dbReference type="EMBL" id="CP043028">
    <property type="protein sequence ID" value="QFJ53539.1"/>
    <property type="molecule type" value="Genomic_DNA"/>
</dbReference>
<organism evidence="1 2">
    <name type="scientific">Pseudobutyrivibrio xylanivorans</name>
    <dbReference type="NCBI Taxonomy" id="185007"/>
    <lineage>
        <taxon>Bacteria</taxon>
        <taxon>Bacillati</taxon>
        <taxon>Bacillota</taxon>
        <taxon>Clostridia</taxon>
        <taxon>Lachnospirales</taxon>
        <taxon>Lachnospiraceae</taxon>
        <taxon>Pseudobutyrivibrio</taxon>
    </lineage>
</organism>
<dbReference type="RefSeq" id="WP_151622043.1">
    <property type="nucleotide sequence ID" value="NZ_CP043028.1"/>
</dbReference>
<accession>A0A5P6VPD2</accession>
<reference evidence="2" key="1">
    <citation type="submission" date="2019-08" db="EMBL/GenBank/DDBJ databases">
        <title>Complete Genome Sequence of the Polysaccharide-Degrading Rumen Bacterium Pseudobutyrivibrio xylanivorans MA3014.</title>
        <authorList>
            <person name="Palevich N."/>
            <person name="Maclean P.H."/>
            <person name="Kelly W.J."/>
            <person name="Leahy S.C."/>
            <person name="Rakonjac J."/>
            <person name="Attwood G.T."/>
        </authorList>
    </citation>
    <scope>NUCLEOTIDE SEQUENCE [LARGE SCALE GENOMIC DNA]</scope>
    <source>
        <strain evidence="2">MA3014</strain>
    </source>
</reference>
<protein>
    <submittedName>
        <fullName evidence="1">Uncharacterized protein</fullName>
    </submittedName>
</protein>
<name>A0A5P6VPD2_PSEXY</name>
<dbReference type="Proteomes" id="UP000327030">
    <property type="component" value="Chromosome 1"/>
</dbReference>
<sequence length="423" mass="47893">MEIVSTTSSYISSISAAYKKAYNNTGKVGSQLSISYKESMTNDPLAYYKQLCSKYPNISFRLDDYFNGTNAKGYNLGYNNSMNQVGENFGEMGQCSIEIDISVIEKMMQDPKYEQQANGWIQAFEQNYAGHAADVASSGCSNFCFTIHDFGDGIQTGRTCGFTPFSTEEEVRKMWADEEYQKSVSQVFDKQKADLIEIYLKMTESCILKKDELAPSEQTKEEQRIENISKATQQVEDEYEYAISKHEKIESVDIADVPNDRKGIGLTSFPVSSMTSALVGAYIPKESTEQDPIIQVDYKVNGERHIYNIHVNDVDPTNASDMEMFAYLTYQGYIGNKIPGAINNWDAYKTIRREDELDTYGEFKQLLGEKYFTSTKSNAIAMIERVYSWMKNINHSDAKVQAGWCEDLLAMLSPVNDTLEPFI</sequence>